<evidence type="ECO:0000256" key="1">
    <source>
        <dbReference type="SAM" id="MobiDB-lite"/>
    </source>
</evidence>
<dbReference type="EMBL" id="JAEPCM010000455">
    <property type="protein sequence ID" value="MCG7947262.1"/>
    <property type="molecule type" value="Genomic_DNA"/>
</dbReference>
<dbReference type="Proteomes" id="UP000886667">
    <property type="component" value="Unassembled WGS sequence"/>
</dbReference>
<reference evidence="2" key="1">
    <citation type="journal article" date="2021" name="Proc. Natl. Acad. Sci. U.S.A.">
        <title>Global biogeography of chemosynthetic symbionts reveals both localized and globally distributed symbiont groups. .</title>
        <authorList>
            <person name="Osvatic J.T."/>
            <person name="Wilkins L.G.E."/>
            <person name="Leibrecht L."/>
            <person name="Leray M."/>
            <person name="Zauner S."/>
            <person name="Polzin J."/>
            <person name="Camacho Y."/>
            <person name="Gros O."/>
            <person name="van Gils J.A."/>
            <person name="Eisen J.A."/>
            <person name="Petersen J.M."/>
            <person name="Yuen B."/>
        </authorList>
    </citation>
    <scope>NUCLEOTIDE SEQUENCE</scope>
    <source>
        <strain evidence="2">MAGclacostrist064TRANS</strain>
    </source>
</reference>
<proteinExistence type="predicted"/>
<protein>
    <submittedName>
        <fullName evidence="2">Uncharacterized protein</fullName>
    </submittedName>
</protein>
<comment type="caution">
    <text evidence="2">The sequence shown here is derived from an EMBL/GenBank/DDBJ whole genome shotgun (WGS) entry which is preliminary data.</text>
</comment>
<sequence>MNDLIKGRCWQCGHELQTADYGRESGCLACSKPTRVCRNCRWYAPDRPNQCEEPGVERVLDKEKANFCELFEPTMEPLTEKSTQSEDSLRQAAEDLFK</sequence>
<evidence type="ECO:0000313" key="3">
    <source>
        <dbReference type="Proteomes" id="UP000886667"/>
    </source>
</evidence>
<organism evidence="2 3">
    <name type="scientific">Candidatus Thiodiazotropha taylori</name>
    <dbReference type="NCBI Taxonomy" id="2792791"/>
    <lineage>
        <taxon>Bacteria</taxon>
        <taxon>Pseudomonadati</taxon>
        <taxon>Pseudomonadota</taxon>
        <taxon>Gammaproteobacteria</taxon>
        <taxon>Chromatiales</taxon>
        <taxon>Sedimenticolaceae</taxon>
        <taxon>Candidatus Thiodiazotropha</taxon>
    </lineage>
</organism>
<evidence type="ECO:0000313" key="2">
    <source>
        <dbReference type="EMBL" id="MCG7947262.1"/>
    </source>
</evidence>
<dbReference type="AlphaFoldDB" id="A0A9E4P6P0"/>
<feature type="compositionally biased region" description="Basic and acidic residues" evidence="1">
    <location>
        <begin position="83"/>
        <end position="98"/>
    </location>
</feature>
<gene>
    <name evidence="2" type="ORF">JAZ07_13035</name>
</gene>
<name>A0A9E4P6P0_9GAMM</name>
<accession>A0A9E4P6P0</accession>
<feature type="region of interest" description="Disordered" evidence="1">
    <location>
        <begin position="75"/>
        <end position="98"/>
    </location>
</feature>